<evidence type="ECO:0000313" key="3">
    <source>
        <dbReference type="Proteomes" id="UP000017396"/>
    </source>
</evidence>
<gene>
    <name evidence="2" type="ORF">GKIL_1614</name>
</gene>
<dbReference type="AlphaFoldDB" id="U5QJN3"/>
<dbReference type="EMBL" id="CP003587">
    <property type="protein sequence ID" value="AGY57860.1"/>
    <property type="molecule type" value="Genomic_DNA"/>
</dbReference>
<evidence type="ECO:0000313" key="2">
    <source>
        <dbReference type="EMBL" id="AGY57860.1"/>
    </source>
</evidence>
<dbReference type="InterPro" id="IPR050834">
    <property type="entry name" value="Glycosyltransf_2"/>
</dbReference>
<dbReference type="OrthoDB" id="9810303at2"/>
<accession>U5QJN3</accession>
<name>U5QJN3_GLOK1</name>
<evidence type="ECO:0000259" key="1">
    <source>
        <dbReference type="Pfam" id="PF00535"/>
    </source>
</evidence>
<dbReference type="RefSeq" id="WP_023172974.1">
    <property type="nucleotide sequence ID" value="NC_022600.1"/>
</dbReference>
<dbReference type="Gene3D" id="3.90.550.10">
    <property type="entry name" value="Spore Coat Polysaccharide Biosynthesis Protein SpsA, Chain A"/>
    <property type="match status" value="1"/>
</dbReference>
<dbReference type="GO" id="GO:0016740">
    <property type="term" value="F:transferase activity"/>
    <property type="evidence" value="ECO:0007669"/>
    <property type="project" value="UniProtKB-KW"/>
</dbReference>
<keyword evidence="3" id="KW-1185">Reference proteome</keyword>
<proteinExistence type="predicted"/>
<organism evidence="2 3">
    <name type="scientific">Gloeobacter kilaueensis (strain ATCC BAA-2537 / CCAP 1431/1 / ULC 316 / JS1)</name>
    <dbReference type="NCBI Taxonomy" id="1183438"/>
    <lineage>
        <taxon>Bacteria</taxon>
        <taxon>Bacillati</taxon>
        <taxon>Cyanobacteriota</taxon>
        <taxon>Cyanophyceae</taxon>
        <taxon>Gloeobacterales</taxon>
        <taxon>Gloeobacteraceae</taxon>
        <taxon>Gloeobacter</taxon>
    </lineage>
</organism>
<dbReference type="InterPro" id="IPR001173">
    <property type="entry name" value="Glyco_trans_2-like"/>
</dbReference>
<dbReference type="Proteomes" id="UP000017396">
    <property type="component" value="Chromosome"/>
</dbReference>
<reference evidence="2 3" key="1">
    <citation type="journal article" date="2013" name="PLoS ONE">
        <title>Cultivation and Complete Genome Sequencing of Gloeobacter kilaueensis sp. nov., from a Lava Cave in Kilauea Caldera, Hawai'i.</title>
        <authorList>
            <person name="Saw J.H."/>
            <person name="Schatz M."/>
            <person name="Brown M.V."/>
            <person name="Kunkel D.D."/>
            <person name="Foster J.S."/>
            <person name="Shick H."/>
            <person name="Christensen S."/>
            <person name="Hou S."/>
            <person name="Wan X."/>
            <person name="Donachie S.P."/>
        </authorList>
    </citation>
    <scope>NUCLEOTIDE SEQUENCE [LARGE SCALE GENOMIC DNA]</scope>
    <source>
        <strain evidence="3">JS</strain>
    </source>
</reference>
<dbReference type="HOGENOM" id="CLU_061778_0_1_3"/>
<dbReference type="CDD" id="cd00761">
    <property type="entry name" value="Glyco_tranf_GTA_type"/>
    <property type="match status" value="1"/>
</dbReference>
<dbReference type="PANTHER" id="PTHR43685">
    <property type="entry name" value="GLYCOSYLTRANSFERASE"/>
    <property type="match status" value="1"/>
</dbReference>
<dbReference type="eggNOG" id="COG1216">
    <property type="taxonomic scope" value="Bacteria"/>
</dbReference>
<sequence length="318" mass="36105">MLASIVIRTYNEQRYLPQLLEAVAEQTLADLGCEVIVVDSGSSDRTVQIAQRFGCRLVHIQKADFSFGRSLNLGCQAARGEYLVFISGHCVPTSSQWLAQLLHPLQAQRAVLTYGRQLGGEQTRFSEKQVFSKFYPPASRIPQTGFFCNNANAALLRPIWLRNPFNEALTGLEDMELGKRLIAQGLQIAYVAEAAVWHYHDESWSKVLHRYEREAIALQHIMPEVHIHFLDFLRYLTAAIWSDSRAAIQSGLLGSKLKEICLFRLMQFWGSYRGNWEHRTLSRHKKEMYFGYLETAAAAQSAAKPNELETTSAPRVDI</sequence>
<protein>
    <submittedName>
        <fullName evidence="2">Glycosyl transferase</fullName>
    </submittedName>
</protein>
<dbReference type="SUPFAM" id="SSF53448">
    <property type="entry name" value="Nucleotide-diphospho-sugar transferases"/>
    <property type="match status" value="1"/>
</dbReference>
<dbReference type="STRING" id="1183438.GKIL_1614"/>
<dbReference type="PANTHER" id="PTHR43685:SF2">
    <property type="entry name" value="GLYCOSYLTRANSFERASE 2-LIKE DOMAIN-CONTAINING PROTEIN"/>
    <property type="match status" value="1"/>
</dbReference>
<keyword evidence="2" id="KW-0808">Transferase</keyword>
<dbReference type="PATRIC" id="fig|1183438.3.peg.1588"/>
<feature type="domain" description="Glycosyltransferase 2-like" evidence="1">
    <location>
        <begin position="4"/>
        <end position="129"/>
    </location>
</feature>
<dbReference type="InterPro" id="IPR029044">
    <property type="entry name" value="Nucleotide-diphossugar_trans"/>
</dbReference>
<dbReference type="KEGG" id="glj:GKIL_1614"/>
<dbReference type="Pfam" id="PF00535">
    <property type="entry name" value="Glycos_transf_2"/>
    <property type="match status" value="1"/>
</dbReference>